<dbReference type="InterPro" id="IPR019251">
    <property type="entry name" value="DUF2231_TM"/>
</dbReference>
<feature type="transmembrane region" description="Helical" evidence="1">
    <location>
        <begin position="45"/>
        <end position="65"/>
    </location>
</feature>
<keyword evidence="1" id="KW-0472">Membrane</keyword>
<feature type="transmembrane region" description="Helical" evidence="1">
    <location>
        <begin position="12"/>
        <end position="33"/>
    </location>
</feature>
<name>A0ABS7RKL8_9ACTN</name>
<keyword evidence="1" id="KW-1133">Transmembrane helix</keyword>
<feature type="transmembrane region" description="Helical" evidence="1">
    <location>
        <begin position="127"/>
        <end position="147"/>
    </location>
</feature>
<dbReference type="RefSeq" id="WP_221025317.1">
    <property type="nucleotide sequence ID" value="NZ_JAIEZQ010000002.1"/>
</dbReference>
<evidence type="ECO:0000313" key="4">
    <source>
        <dbReference type="Proteomes" id="UP000754710"/>
    </source>
</evidence>
<proteinExistence type="predicted"/>
<feature type="domain" description="DUF2231" evidence="2">
    <location>
        <begin position="5"/>
        <end position="155"/>
    </location>
</feature>
<evidence type="ECO:0000313" key="3">
    <source>
        <dbReference type="EMBL" id="MBY9075586.1"/>
    </source>
</evidence>
<evidence type="ECO:0000256" key="1">
    <source>
        <dbReference type="SAM" id="Phobius"/>
    </source>
</evidence>
<organism evidence="3 4">
    <name type="scientific">Nocardioides jiangsuensis</name>
    <dbReference type="NCBI Taxonomy" id="2866161"/>
    <lineage>
        <taxon>Bacteria</taxon>
        <taxon>Bacillati</taxon>
        <taxon>Actinomycetota</taxon>
        <taxon>Actinomycetes</taxon>
        <taxon>Propionibacteriales</taxon>
        <taxon>Nocardioidaceae</taxon>
        <taxon>Nocardioides</taxon>
    </lineage>
</organism>
<dbReference type="Pfam" id="PF09990">
    <property type="entry name" value="DUF2231"/>
    <property type="match status" value="1"/>
</dbReference>
<comment type="caution">
    <text evidence="3">The sequence shown here is derived from an EMBL/GenBank/DDBJ whole genome shotgun (WGS) entry which is preliminary data.</text>
</comment>
<accession>A0ABS7RKL8</accession>
<dbReference type="Proteomes" id="UP000754710">
    <property type="component" value="Unassembled WGS sequence"/>
</dbReference>
<sequence>MEIAGLPLHPLVVHAAVVLIPLSAGFAVVLGVLPRWRWLSRWPAAVLAVFATGLAFLAKQSGAALTQARPELEPLVAEHSARGDLLFWVTIPFAVLVVVAAWSLGGPSALASGRGAQGSRVPALERVLPVLLVLGAVAVLVLVVRVGDSGARAVWG</sequence>
<keyword evidence="1" id="KW-0812">Transmembrane</keyword>
<evidence type="ECO:0000259" key="2">
    <source>
        <dbReference type="Pfam" id="PF09990"/>
    </source>
</evidence>
<dbReference type="EMBL" id="JAIEZQ010000002">
    <property type="protein sequence ID" value="MBY9075586.1"/>
    <property type="molecule type" value="Genomic_DNA"/>
</dbReference>
<feature type="transmembrane region" description="Helical" evidence="1">
    <location>
        <begin position="85"/>
        <end position="106"/>
    </location>
</feature>
<gene>
    <name evidence="3" type="ORF">K1X13_12205</name>
</gene>
<keyword evidence="4" id="KW-1185">Reference proteome</keyword>
<protein>
    <recommendedName>
        <fullName evidence="2">DUF2231 domain-containing protein</fullName>
    </recommendedName>
</protein>
<reference evidence="3 4" key="1">
    <citation type="submission" date="2021-08" db="EMBL/GenBank/DDBJ databases">
        <title>Nocardioides bacterium WL0053 sp. nov., isolated from the sediment.</title>
        <authorList>
            <person name="Wang L."/>
            <person name="Zhang D."/>
            <person name="Zhang A."/>
        </authorList>
    </citation>
    <scope>NUCLEOTIDE SEQUENCE [LARGE SCALE GENOMIC DNA]</scope>
    <source>
        <strain evidence="3 4">WL0053</strain>
    </source>
</reference>